<dbReference type="GO" id="GO:0036503">
    <property type="term" value="P:ERAD pathway"/>
    <property type="evidence" value="ECO:0007669"/>
    <property type="project" value="TreeGrafter"/>
</dbReference>
<dbReference type="Gene3D" id="3.50.50.60">
    <property type="entry name" value="FAD/NAD(P)-binding domain"/>
    <property type="match status" value="2"/>
</dbReference>
<dbReference type="AlphaFoldDB" id="A0A451B3Q2"/>
<proteinExistence type="predicted"/>
<sequence>MVIRCAGNENSVRKHILANRIMLYDYLILGAGPAGLQLGYYLERAGYGYRILERGDSAGTFFKQFPRHRTLISINKVYTGCNDPERNMRWDWNSLLTDDYGFLFKDYSKEYFPGADAMVDYLRGFAAKYVPSIRYDTDIIRISRDKEGFHAETTTGETFSGRRIIIATGVGKPWSPAIPGIEMAEQYSSVSIDSLDFADQRVLILGKGNSSFETADHLTGHAATIHVAGPELLKFAWQTHYVGHLRAINNNFIDTYLLKSQNGILDATVEKIEREGNGFRATVIYHRAGGSRSSYYYDRVICCTGFQIDENIFGKGCQPEMDPETDNRFPRQNAVWESTNIPDMYFAGTLTQQRDFKKTTSGFIHGFRYNARALFHYLAHEYHDAPWPHDDIQRREIAPAIIRLINRNSALWQQFGFLGDVFLLESEAGAAHYEAVPLDYIHDGGLVGDKPYFTVTLEYGHQEFDTLYDDRVSEHDADNAADSSALHPIIRLCRKGEVLAEQHLVENLEAIWEDPQLHIEPLDQFIGSIDLSGASA</sequence>
<evidence type="ECO:0000256" key="1">
    <source>
        <dbReference type="ARBA" id="ARBA00023002"/>
    </source>
</evidence>
<dbReference type="InterPro" id="IPR050982">
    <property type="entry name" value="Auxin_biosynth/cation_transpt"/>
</dbReference>
<accession>A0A451B3Q2</accession>
<dbReference type="InterPro" id="IPR036188">
    <property type="entry name" value="FAD/NAD-bd_sf"/>
</dbReference>
<dbReference type="GO" id="GO:0050660">
    <property type="term" value="F:flavin adenine dinucleotide binding"/>
    <property type="evidence" value="ECO:0007669"/>
    <property type="project" value="TreeGrafter"/>
</dbReference>
<dbReference type="Pfam" id="PF13738">
    <property type="entry name" value="Pyr_redox_3"/>
    <property type="match status" value="1"/>
</dbReference>
<dbReference type="PRINTS" id="PR00411">
    <property type="entry name" value="PNDRDTASEI"/>
</dbReference>
<evidence type="ECO:0000313" key="2">
    <source>
        <dbReference type="EMBL" id="VFK72920.1"/>
    </source>
</evidence>
<name>A0A451B3Q2_9GAMM</name>
<reference evidence="2" key="1">
    <citation type="submission" date="2019-02" db="EMBL/GenBank/DDBJ databases">
        <authorList>
            <person name="Gruber-Vodicka R. H."/>
            <person name="Seah K. B. B."/>
        </authorList>
    </citation>
    <scope>NUCLEOTIDE SEQUENCE</scope>
    <source>
        <strain evidence="2">BECK_BY19</strain>
    </source>
</reference>
<dbReference type="EMBL" id="CAADGD010000149">
    <property type="protein sequence ID" value="VFK72920.1"/>
    <property type="molecule type" value="Genomic_DNA"/>
</dbReference>
<dbReference type="PANTHER" id="PTHR43539:SF23">
    <property type="entry name" value="FAD-DEPENDENT OXIDOREDUCTASE DOMAIN-CONTAINING PROTEIN 2"/>
    <property type="match status" value="1"/>
</dbReference>
<protein>
    <submittedName>
        <fullName evidence="2">Pyridine nucleotide-disulphide oxidoreductase</fullName>
    </submittedName>
</protein>
<dbReference type="GO" id="GO:0004497">
    <property type="term" value="F:monooxygenase activity"/>
    <property type="evidence" value="ECO:0007669"/>
    <property type="project" value="TreeGrafter"/>
</dbReference>
<dbReference type="SUPFAM" id="SSF51905">
    <property type="entry name" value="FAD/NAD(P)-binding domain"/>
    <property type="match status" value="1"/>
</dbReference>
<dbReference type="PRINTS" id="PR00368">
    <property type="entry name" value="FADPNR"/>
</dbReference>
<organism evidence="2">
    <name type="scientific">Candidatus Kentrum sp. UNK</name>
    <dbReference type="NCBI Taxonomy" id="2126344"/>
    <lineage>
        <taxon>Bacteria</taxon>
        <taxon>Pseudomonadati</taxon>
        <taxon>Pseudomonadota</taxon>
        <taxon>Gammaproteobacteria</taxon>
        <taxon>Candidatus Kentrum</taxon>
    </lineage>
</organism>
<keyword evidence="1" id="KW-0560">Oxidoreductase</keyword>
<gene>
    <name evidence="2" type="ORF">BECKUNK1418H_GA0071006_11494</name>
</gene>
<dbReference type="PANTHER" id="PTHR43539">
    <property type="entry name" value="FLAVIN-BINDING MONOOXYGENASE-LIKE PROTEIN (AFU_ORTHOLOGUE AFUA_4G09220)"/>
    <property type="match status" value="1"/>
</dbReference>